<dbReference type="InterPro" id="IPR021139">
    <property type="entry name" value="NYN"/>
</dbReference>
<dbReference type="PANTHER" id="PTHR35458:SF2">
    <property type="entry name" value="SLR0755 PROTEIN"/>
    <property type="match status" value="1"/>
</dbReference>
<evidence type="ECO:0000313" key="3">
    <source>
        <dbReference type="Proteomes" id="UP000179221"/>
    </source>
</evidence>
<evidence type="ECO:0000259" key="1">
    <source>
        <dbReference type="Pfam" id="PF01936"/>
    </source>
</evidence>
<gene>
    <name evidence="2" type="ORF">A2628_04310</name>
</gene>
<evidence type="ECO:0000313" key="2">
    <source>
        <dbReference type="EMBL" id="OGM26050.1"/>
    </source>
</evidence>
<organism evidence="2 3">
    <name type="scientific">Candidatus Woesebacteria bacterium RIFCSPHIGHO2_01_FULL_40_22</name>
    <dbReference type="NCBI Taxonomy" id="1802499"/>
    <lineage>
        <taxon>Bacteria</taxon>
        <taxon>Candidatus Woeseibacteriota</taxon>
    </lineage>
</organism>
<dbReference type="InterPro" id="IPR047140">
    <property type="entry name" value="LabA"/>
</dbReference>
<comment type="caution">
    <text evidence="2">The sequence shown here is derived from an EMBL/GenBank/DDBJ whole genome shotgun (WGS) entry which is preliminary data.</text>
</comment>
<dbReference type="EMBL" id="MGGL01000016">
    <property type="protein sequence ID" value="OGM26050.1"/>
    <property type="molecule type" value="Genomic_DNA"/>
</dbReference>
<dbReference type="Pfam" id="PF01936">
    <property type="entry name" value="NYN"/>
    <property type="match status" value="1"/>
</dbReference>
<sequence length="168" mass="19685">MTKQKTTAYVYIDGANMFYTQRKLGWFFDFKKILKHLNKSWKVLHTKYYTGIKTDDPKMSSFLKYLDKVGIVPVTKPLKQIRDGKVIIYKSNFDVEMTVDMLLERSAYDTCILLSGDSDFEALVKKLQDFGKKVVVYSSRKTISWELKLIANSYLFFEDLKKEIKRSG</sequence>
<dbReference type="PANTHER" id="PTHR35458">
    <property type="entry name" value="SLR0755 PROTEIN"/>
    <property type="match status" value="1"/>
</dbReference>
<accession>A0A1F7YFX0</accession>
<proteinExistence type="predicted"/>
<dbReference type="AlphaFoldDB" id="A0A1F7YFX0"/>
<dbReference type="Proteomes" id="UP000179221">
    <property type="component" value="Unassembled WGS sequence"/>
</dbReference>
<protein>
    <recommendedName>
        <fullName evidence="1">NYN domain-containing protein</fullName>
    </recommendedName>
</protein>
<reference evidence="2 3" key="1">
    <citation type="journal article" date="2016" name="Nat. Commun.">
        <title>Thousands of microbial genomes shed light on interconnected biogeochemical processes in an aquifer system.</title>
        <authorList>
            <person name="Anantharaman K."/>
            <person name="Brown C.T."/>
            <person name="Hug L.A."/>
            <person name="Sharon I."/>
            <person name="Castelle C.J."/>
            <person name="Probst A.J."/>
            <person name="Thomas B.C."/>
            <person name="Singh A."/>
            <person name="Wilkins M.J."/>
            <person name="Karaoz U."/>
            <person name="Brodie E.L."/>
            <person name="Williams K.H."/>
            <person name="Hubbard S.S."/>
            <person name="Banfield J.F."/>
        </authorList>
    </citation>
    <scope>NUCLEOTIDE SEQUENCE [LARGE SCALE GENOMIC DNA]</scope>
</reference>
<feature type="domain" description="NYN" evidence="1">
    <location>
        <begin position="9"/>
        <end position="156"/>
    </location>
</feature>
<dbReference type="Gene3D" id="3.40.50.1010">
    <property type="entry name" value="5'-nuclease"/>
    <property type="match status" value="1"/>
</dbReference>
<name>A0A1F7YFX0_9BACT</name>
<dbReference type="CDD" id="cd10911">
    <property type="entry name" value="PIN_LabA"/>
    <property type="match status" value="1"/>
</dbReference>
<dbReference type="GO" id="GO:0004540">
    <property type="term" value="F:RNA nuclease activity"/>
    <property type="evidence" value="ECO:0007669"/>
    <property type="project" value="InterPro"/>
</dbReference>